<evidence type="ECO:0000256" key="1">
    <source>
        <dbReference type="SAM" id="MobiDB-lite"/>
    </source>
</evidence>
<dbReference type="STRING" id="157910.SAMN05445850_2743"/>
<dbReference type="PROSITE" id="PS50914">
    <property type="entry name" value="BON"/>
    <property type="match status" value="1"/>
</dbReference>
<proteinExistence type="predicted"/>
<dbReference type="Pfam" id="PF04972">
    <property type="entry name" value="BON"/>
    <property type="match status" value="1"/>
</dbReference>
<evidence type="ECO:0000313" key="3">
    <source>
        <dbReference type="EMBL" id="SDR08870.1"/>
    </source>
</evidence>
<dbReference type="Gene3D" id="3.30.1340.30">
    <property type="match status" value="1"/>
</dbReference>
<organism evidence="3 4">
    <name type="scientific">Paraburkholderia tuberum</name>
    <dbReference type="NCBI Taxonomy" id="157910"/>
    <lineage>
        <taxon>Bacteria</taxon>
        <taxon>Pseudomonadati</taxon>
        <taxon>Pseudomonadota</taxon>
        <taxon>Betaproteobacteria</taxon>
        <taxon>Burkholderiales</taxon>
        <taxon>Burkholderiaceae</taxon>
        <taxon>Paraburkholderia</taxon>
    </lineage>
</organism>
<feature type="domain" description="BON" evidence="2">
    <location>
        <begin position="52"/>
        <end position="120"/>
    </location>
</feature>
<evidence type="ECO:0000259" key="2">
    <source>
        <dbReference type="PROSITE" id="PS50914"/>
    </source>
</evidence>
<feature type="compositionally biased region" description="Polar residues" evidence="1">
    <location>
        <begin position="26"/>
        <end position="50"/>
    </location>
</feature>
<protein>
    <submittedName>
        <fullName evidence="3">BON domain-containing protein</fullName>
    </submittedName>
</protein>
<evidence type="ECO:0000313" key="4">
    <source>
        <dbReference type="Proteomes" id="UP000199365"/>
    </source>
</evidence>
<dbReference type="InterPro" id="IPR014004">
    <property type="entry name" value="Transpt-assoc_nodulatn_dom_bac"/>
</dbReference>
<accession>A0A1H1G6R8</accession>
<gene>
    <name evidence="3" type="ORF">SAMN05445850_2743</name>
</gene>
<dbReference type="InterPro" id="IPR051686">
    <property type="entry name" value="Lipoprotein_DolP"/>
</dbReference>
<feature type="region of interest" description="Disordered" evidence="1">
    <location>
        <begin position="24"/>
        <end position="56"/>
    </location>
</feature>
<name>A0A1H1G6R8_9BURK</name>
<dbReference type="Proteomes" id="UP000199365">
    <property type="component" value="Unassembled WGS sequence"/>
</dbReference>
<dbReference type="AlphaFoldDB" id="A0A1H1G6R8"/>
<keyword evidence="4" id="KW-1185">Reference proteome</keyword>
<dbReference type="SMART" id="SM00749">
    <property type="entry name" value="BON"/>
    <property type="match status" value="1"/>
</dbReference>
<dbReference type="InterPro" id="IPR007055">
    <property type="entry name" value="BON_dom"/>
</dbReference>
<dbReference type="RefSeq" id="WP_090803929.1">
    <property type="nucleotide sequence ID" value="NZ_FNKX01000001.1"/>
</dbReference>
<reference evidence="4" key="1">
    <citation type="submission" date="2016-10" db="EMBL/GenBank/DDBJ databases">
        <authorList>
            <person name="Varghese N."/>
            <person name="Submissions S."/>
        </authorList>
    </citation>
    <scope>NUCLEOTIDE SEQUENCE [LARGE SCALE GENOMIC DNA]</scope>
    <source>
        <strain evidence="4">DUS833</strain>
    </source>
</reference>
<dbReference type="PANTHER" id="PTHR34606:SF15">
    <property type="entry name" value="BON DOMAIN-CONTAINING PROTEIN"/>
    <property type="match status" value="1"/>
</dbReference>
<dbReference type="EMBL" id="FNKX01000001">
    <property type="protein sequence ID" value="SDR08870.1"/>
    <property type="molecule type" value="Genomic_DNA"/>
</dbReference>
<sequence>MKVIRALKLAVGALIVTTWIDAWSQPGESGSGPASTVMASPGSGASTSSRQADRALGRKVRAALMKDKEISASNISVRARGGAVTLFGTVPDAAQIDRAAGVAEAVPGVTTVKNSLTLKRVFGQ</sequence>
<dbReference type="PANTHER" id="PTHR34606">
    <property type="entry name" value="BON DOMAIN-CONTAINING PROTEIN"/>
    <property type="match status" value="1"/>
</dbReference>